<reference evidence="8" key="1">
    <citation type="submission" date="2020-07" db="EMBL/GenBank/DDBJ databases">
        <title>Multicomponent nature underlies the extraordinary mechanical properties of spider dragline silk.</title>
        <authorList>
            <person name="Kono N."/>
            <person name="Nakamura H."/>
            <person name="Mori M."/>
            <person name="Yoshida Y."/>
            <person name="Ohtoshi R."/>
            <person name="Malay A.D."/>
            <person name="Moran D.A.P."/>
            <person name="Tomita M."/>
            <person name="Numata K."/>
            <person name="Arakawa K."/>
        </authorList>
    </citation>
    <scope>NUCLEOTIDE SEQUENCE</scope>
</reference>
<dbReference type="GO" id="GO:0043161">
    <property type="term" value="P:proteasome-mediated ubiquitin-dependent protein catabolic process"/>
    <property type="evidence" value="ECO:0007669"/>
    <property type="project" value="TreeGrafter"/>
</dbReference>
<evidence type="ECO:0000256" key="1">
    <source>
        <dbReference type="ARBA" id="ARBA00004123"/>
    </source>
</evidence>
<dbReference type="SUPFAM" id="SSF48371">
    <property type="entry name" value="ARM repeat"/>
    <property type="match status" value="1"/>
</dbReference>
<evidence type="ECO:0000256" key="4">
    <source>
        <dbReference type="ARBA" id="ARBA00022490"/>
    </source>
</evidence>
<dbReference type="PANTHER" id="PTHR15651">
    <property type="entry name" value="ARMADILLO REPEAT-CONTAINING PROTEIN 8"/>
    <property type="match status" value="1"/>
</dbReference>
<dbReference type="InterPro" id="IPR038739">
    <property type="entry name" value="ARMC8/Vid28"/>
</dbReference>
<sequence length="682" mass="76057">MVNVDPYMDVESSQQEFIDRLFCPEPQTCLEAVRHLKNSVIGSNKQKGLVIQMGVLPRLFQFLVDKNSSPELMIEAAVTLGSLARGTDKQVEALLGAGLINVVMRGLASPHPKLMEACLRCLRTVLSRKDAPVEVIYDDPCLIPHLVRLAQQNSSSVQECVMTMLYSGCQTAEHQDILCESGVLDLLTPLLSCNVYRVQIPSLRCLAQMCYQNEKVSELAVAASYMGKSVPDVLVSLMSRDKNTEMQLTSAKCMTYMFRAGALNADDSRIVYKALPTLVRMCQKDVSPADRVEGAETLAYLTEVDTELQRIASISDHLIPTLSELLKYRATNENGEEFSYSEVSKRDAITRVVEEVKMAQEMKQAAFKAFSSLAANDEDIRRKIIDTDALMDSIVGSFTDPNPRVRLSAVRCLHSLSRSVQQLRTTFQDHAVWRPLMKLIHNANDDILTVASSTLCNLLLEFSPSKEPILECGAVDLLCQLTRREDPSLRLNGVWALMNMAFQADHKIKAQILTTLGSEHFFSLLSDPDVDVLMKTLGLLRNLLSTKPHIDHIMGLHGKQVMQSIVLILEGDHCIDVKEQALCILANIADGDFAKNFIMSNEDVLKKLTIYMMHSNVKLQIAATFCISNLLWKEEDGSLERQIKLKELGVLQLLQQLLSTSDTTLFERVKTALHQFSNSSGT</sequence>
<dbReference type="InterPro" id="IPR011989">
    <property type="entry name" value="ARM-like"/>
</dbReference>
<keyword evidence="9" id="KW-1185">Reference proteome</keyword>
<dbReference type="GO" id="GO:0034657">
    <property type="term" value="C:GID complex"/>
    <property type="evidence" value="ECO:0007669"/>
    <property type="project" value="TreeGrafter"/>
</dbReference>
<dbReference type="SMART" id="SM00185">
    <property type="entry name" value="ARM"/>
    <property type="match status" value="8"/>
</dbReference>
<keyword evidence="6" id="KW-0539">Nucleus</keyword>
<dbReference type="EMBL" id="BMAO01002688">
    <property type="protein sequence ID" value="GFQ82519.1"/>
    <property type="molecule type" value="Genomic_DNA"/>
</dbReference>
<evidence type="ECO:0000256" key="3">
    <source>
        <dbReference type="ARBA" id="ARBA00013746"/>
    </source>
</evidence>
<evidence type="ECO:0000256" key="5">
    <source>
        <dbReference type="ARBA" id="ARBA00022737"/>
    </source>
</evidence>
<dbReference type="InterPro" id="IPR000357">
    <property type="entry name" value="HEAT"/>
</dbReference>
<name>A0A8X6KRM4_TRICU</name>
<evidence type="ECO:0000256" key="7">
    <source>
        <dbReference type="PROSITE-ProRule" id="PRU00259"/>
    </source>
</evidence>
<organism evidence="8 9">
    <name type="scientific">Trichonephila clavata</name>
    <name type="common">Joro spider</name>
    <name type="synonym">Nephila clavata</name>
    <dbReference type="NCBI Taxonomy" id="2740835"/>
    <lineage>
        <taxon>Eukaryota</taxon>
        <taxon>Metazoa</taxon>
        <taxon>Ecdysozoa</taxon>
        <taxon>Arthropoda</taxon>
        <taxon>Chelicerata</taxon>
        <taxon>Arachnida</taxon>
        <taxon>Araneae</taxon>
        <taxon>Araneomorphae</taxon>
        <taxon>Entelegynae</taxon>
        <taxon>Araneoidea</taxon>
        <taxon>Nephilidae</taxon>
        <taxon>Trichonephila</taxon>
    </lineage>
</organism>
<evidence type="ECO:0000313" key="9">
    <source>
        <dbReference type="Proteomes" id="UP000887116"/>
    </source>
</evidence>
<evidence type="ECO:0000313" key="8">
    <source>
        <dbReference type="EMBL" id="GFQ82519.1"/>
    </source>
</evidence>
<dbReference type="Gene3D" id="1.25.10.10">
    <property type="entry name" value="Leucine-rich Repeat Variant"/>
    <property type="match status" value="2"/>
</dbReference>
<dbReference type="Proteomes" id="UP000887116">
    <property type="component" value="Unassembled WGS sequence"/>
</dbReference>
<dbReference type="GO" id="GO:0005737">
    <property type="term" value="C:cytoplasm"/>
    <property type="evidence" value="ECO:0007669"/>
    <property type="project" value="UniProtKB-SubCell"/>
</dbReference>
<evidence type="ECO:0000256" key="2">
    <source>
        <dbReference type="ARBA" id="ARBA00004496"/>
    </source>
</evidence>
<dbReference type="Pfam" id="PF02985">
    <property type="entry name" value="HEAT"/>
    <property type="match status" value="1"/>
</dbReference>
<dbReference type="InterPro" id="IPR016024">
    <property type="entry name" value="ARM-type_fold"/>
</dbReference>
<accession>A0A8X6KRM4</accession>
<protein>
    <recommendedName>
        <fullName evidence="3">Armadillo repeat-containing protein 8</fullName>
    </recommendedName>
</protein>
<dbReference type="FunFam" id="1.25.10.10:FF:000070">
    <property type="entry name" value="armadillo repeat-containing protein 8 isoform X1"/>
    <property type="match status" value="1"/>
</dbReference>
<keyword evidence="5" id="KW-0677">Repeat</keyword>
<dbReference type="InterPro" id="IPR000225">
    <property type="entry name" value="Armadillo"/>
</dbReference>
<dbReference type="AlphaFoldDB" id="A0A8X6KRM4"/>
<dbReference type="PANTHER" id="PTHR15651:SF7">
    <property type="entry name" value="ARMADILLO REPEAT-CONTAINING PROTEIN 8"/>
    <property type="match status" value="1"/>
</dbReference>
<gene>
    <name evidence="8" type="primary">Armc8</name>
    <name evidence="8" type="ORF">TNCT_172241</name>
</gene>
<keyword evidence="4" id="KW-0963">Cytoplasm</keyword>
<dbReference type="GO" id="GO:0005634">
    <property type="term" value="C:nucleus"/>
    <property type="evidence" value="ECO:0007669"/>
    <property type="project" value="UniProtKB-SubCell"/>
</dbReference>
<feature type="repeat" description="ARM" evidence="7">
    <location>
        <begin position="54"/>
        <end position="98"/>
    </location>
</feature>
<comment type="subcellular location">
    <subcellularLocation>
        <location evidence="2">Cytoplasm</location>
    </subcellularLocation>
    <subcellularLocation>
        <location evidence="1">Nucleus</location>
    </subcellularLocation>
</comment>
<proteinExistence type="predicted"/>
<comment type="caution">
    <text evidence="8">The sequence shown here is derived from an EMBL/GenBank/DDBJ whole genome shotgun (WGS) entry which is preliminary data.</text>
</comment>
<dbReference type="FunFam" id="1.25.10.10:FF:000061">
    <property type="entry name" value="armadillo repeat-containing protein 8 isoform X1"/>
    <property type="match status" value="1"/>
</dbReference>
<evidence type="ECO:0000256" key="6">
    <source>
        <dbReference type="ARBA" id="ARBA00023242"/>
    </source>
</evidence>
<dbReference type="OrthoDB" id="5559898at2759"/>
<dbReference type="PROSITE" id="PS50176">
    <property type="entry name" value="ARM_REPEAT"/>
    <property type="match status" value="1"/>
</dbReference>